<evidence type="ECO:0000313" key="9">
    <source>
        <dbReference type="EMBL" id="QUI21882.1"/>
    </source>
</evidence>
<dbReference type="SUPFAM" id="SSF53901">
    <property type="entry name" value="Thiolase-like"/>
    <property type="match status" value="1"/>
</dbReference>
<evidence type="ECO:0000256" key="3">
    <source>
        <dbReference type="ARBA" id="ARBA00022679"/>
    </source>
</evidence>
<comment type="similarity">
    <text evidence="1 6">Belongs to the thiolase-like superfamily. Thiolase family.</text>
</comment>
<dbReference type="GO" id="GO:0003985">
    <property type="term" value="F:acetyl-CoA C-acetyltransferase activity"/>
    <property type="evidence" value="ECO:0007669"/>
    <property type="project" value="UniProtKB-EC"/>
</dbReference>
<evidence type="ECO:0000256" key="5">
    <source>
        <dbReference type="ARBA" id="ARBA00030755"/>
    </source>
</evidence>
<dbReference type="CDD" id="cd00751">
    <property type="entry name" value="thiolase"/>
    <property type="match status" value="1"/>
</dbReference>
<dbReference type="RefSeq" id="WP_212697352.1">
    <property type="nucleotide sequence ID" value="NZ_CP058649.1"/>
</dbReference>
<evidence type="ECO:0000256" key="1">
    <source>
        <dbReference type="ARBA" id="ARBA00010982"/>
    </source>
</evidence>
<keyword evidence="3 6" id="KW-0808">Transferase</keyword>
<evidence type="ECO:0000256" key="4">
    <source>
        <dbReference type="ARBA" id="ARBA00023315"/>
    </source>
</evidence>
<dbReference type="PANTHER" id="PTHR18919">
    <property type="entry name" value="ACETYL-COA C-ACYLTRANSFERASE"/>
    <property type="match status" value="1"/>
</dbReference>
<evidence type="ECO:0000256" key="6">
    <source>
        <dbReference type="RuleBase" id="RU003557"/>
    </source>
</evidence>
<dbReference type="NCBIfam" id="TIGR01930">
    <property type="entry name" value="AcCoA-C-Actrans"/>
    <property type="match status" value="1"/>
</dbReference>
<dbReference type="InterPro" id="IPR016039">
    <property type="entry name" value="Thiolase-like"/>
</dbReference>
<dbReference type="Pfam" id="PF02803">
    <property type="entry name" value="Thiolase_C"/>
    <property type="match status" value="1"/>
</dbReference>
<dbReference type="InterPro" id="IPR020617">
    <property type="entry name" value="Thiolase_C"/>
</dbReference>
<dbReference type="Gene3D" id="3.40.47.10">
    <property type="match status" value="1"/>
</dbReference>
<dbReference type="PANTHER" id="PTHR18919:SF107">
    <property type="entry name" value="ACETYL-COA ACETYLTRANSFERASE, CYTOSOLIC"/>
    <property type="match status" value="1"/>
</dbReference>
<dbReference type="InterPro" id="IPR020616">
    <property type="entry name" value="Thiolase_N"/>
</dbReference>
<evidence type="ECO:0000259" key="8">
    <source>
        <dbReference type="Pfam" id="PF02803"/>
    </source>
</evidence>
<reference evidence="9" key="1">
    <citation type="submission" date="2020-07" db="EMBL/GenBank/DDBJ databases">
        <title>Vallitalea pronyensis genome.</title>
        <authorList>
            <person name="Postec A."/>
        </authorList>
    </citation>
    <scope>NUCLEOTIDE SEQUENCE</scope>
    <source>
        <strain evidence="9">FatNI3</strain>
    </source>
</reference>
<keyword evidence="10" id="KW-1185">Reference proteome</keyword>
<feature type="domain" description="Thiolase C-terminal" evidence="8">
    <location>
        <begin position="265"/>
        <end position="385"/>
    </location>
</feature>
<dbReference type="InterPro" id="IPR002155">
    <property type="entry name" value="Thiolase"/>
</dbReference>
<dbReference type="Pfam" id="PF00108">
    <property type="entry name" value="Thiolase_N"/>
    <property type="match status" value="1"/>
</dbReference>
<evidence type="ECO:0000256" key="2">
    <source>
        <dbReference type="ARBA" id="ARBA00012705"/>
    </source>
</evidence>
<dbReference type="EMBL" id="CP058649">
    <property type="protein sequence ID" value="QUI21882.1"/>
    <property type="molecule type" value="Genomic_DNA"/>
</dbReference>
<name>A0A8J8SG05_9FIRM</name>
<dbReference type="KEGG" id="vpy:HZI73_06010"/>
<protein>
    <recommendedName>
        <fullName evidence="2">acetyl-CoA C-acetyltransferase</fullName>
        <ecNumber evidence="2">2.3.1.9</ecNumber>
    </recommendedName>
    <alternativeName>
        <fullName evidence="5">Acetoacetyl-CoA thiolase</fullName>
    </alternativeName>
</protein>
<accession>A0A8J8SG05</accession>
<sequence length="388" mass="43299">MKKAAVIAACRSPISKIPGELNYIGEIELLAEVFKAVIKINKPLTIDEAIVGSSFPIERDNLSRKAILSVGLPPTISATTVNKTCASSDEALAIACHKIQCENEKTMLVGGIEKVSNSSYALHYMKKNIKKTIRNRMPTFNDIRHNILENDMTYICERLSRTHNITRQMQDEYTIDSMKKAIHANKQKHFRDEIVPIRYKKDKQEHELYMDELLLSDRSQHDIISAPPMFLKDGVLTQYNAATMCDCAAAMLIAEYDRALHMGLNPLVVVHAMETIGVANDRMGHAMAKCVERILKKSALKKSDIDLYEINESFAVQAMVTIDSLGLDKSKVNVNGGNLALGYPIGATGLRMDITLIHEMLRRNSKYGLSVMSAGGNMAQAVIFENRR</sequence>
<proteinExistence type="inferred from homology"/>
<evidence type="ECO:0000313" key="10">
    <source>
        <dbReference type="Proteomes" id="UP000683246"/>
    </source>
</evidence>
<keyword evidence="4 6" id="KW-0012">Acyltransferase</keyword>
<evidence type="ECO:0000259" key="7">
    <source>
        <dbReference type="Pfam" id="PF00108"/>
    </source>
</evidence>
<feature type="domain" description="Thiolase N-terminal" evidence="7">
    <location>
        <begin position="5"/>
        <end position="255"/>
    </location>
</feature>
<dbReference type="PIRSF" id="PIRSF000429">
    <property type="entry name" value="Ac-CoA_Ac_transf"/>
    <property type="match status" value="1"/>
</dbReference>
<dbReference type="EC" id="2.3.1.9" evidence="2"/>
<dbReference type="AlphaFoldDB" id="A0A8J8SG05"/>
<dbReference type="Proteomes" id="UP000683246">
    <property type="component" value="Chromosome"/>
</dbReference>
<gene>
    <name evidence="9" type="ORF">HZI73_06010</name>
</gene>
<organism evidence="9 10">
    <name type="scientific">Vallitalea pronyensis</name>
    <dbReference type="NCBI Taxonomy" id="1348613"/>
    <lineage>
        <taxon>Bacteria</taxon>
        <taxon>Bacillati</taxon>
        <taxon>Bacillota</taxon>
        <taxon>Clostridia</taxon>
        <taxon>Lachnospirales</taxon>
        <taxon>Vallitaleaceae</taxon>
        <taxon>Vallitalea</taxon>
    </lineage>
</organism>